<evidence type="ECO:0000256" key="1">
    <source>
        <dbReference type="ARBA" id="ARBA00008020"/>
    </source>
</evidence>
<dbReference type="GO" id="GO:0140662">
    <property type="term" value="F:ATP-dependent protein folding chaperone"/>
    <property type="evidence" value="ECO:0007669"/>
    <property type="project" value="InterPro"/>
</dbReference>
<protein>
    <submittedName>
        <fullName evidence="6">Chaperonin GroEL</fullName>
    </submittedName>
</protein>
<dbReference type="InterPro" id="IPR002423">
    <property type="entry name" value="Cpn60/GroEL/TCP-1"/>
</dbReference>
<evidence type="ECO:0000313" key="6">
    <source>
        <dbReference type="EMBL" id="AUX08668.1"/>
    </source>
</evidence>
<dbReference type="AlphaFoldDB" id="A0A343THU6"/>
<dbReference type="NCBIfam" id="NF041083">
    <property type="entry name" value="thermosome_beta"/>
    <property type="match status" value="1"/>
</dbReference>
<keyword evidence="4 5" id="KW-0143">Chaperone</keyword>
<evidence type="ECO:0000256" key="3">
    <source>
        <dbReference type="ARBA" id="ARBA00022840"/>
    </source>
</evidence>
<keyword evidence="3 5" id="KW-0067">ATP-binding</keyword>
<dbReference type="InterPro" id="IPR027409">
    <property type="entry name" value="GroEL-like_apical_dom_sf"/>
</dbReference>
<proteinExistence type="inferred from homology"/>
<comment type="similarity">
    <text evidence="1 5">Belongs to the TCP-1 chaperonin family.</text>
</comment>
<dbReference type="Gene3D" id="3.50.7.10">
    <property type="entry name" value="GroEL"/>
    <property type="match status" value="1"/>
</dbReference>
<dbReference type="InterPro" id="IPR027413">
    <property type="entry name" value="GROEL-like_equatorial_sf"/>
</dbReference>
<evidence type="ECO:0000256" key="5">
    <source>
        <dbReference type="RuleBase" id="RU004187"/>
    </source>
</evidence>
<accession>A0A343THU6</accession>
<dbReference type="Pfam" id="PF00118">
    <property type="entry name" value="Cpn60_TCP1"/>
    <property type="match status" value="1"/>
</dbReference>
<keyword evidence="2 5" id="KW-0547">Nucleotide-binding</keyword>
<dbReference type="InterPro" id="IPR002194">
    <property type="entry name" value="Chaperonin_TCP-1_CS"/>
</dbReference>
<dbReference type="InterPro" id="IPR053374">
    <property type="entry name" value="TCP-1_chaperonin"/>
</dbReference>
<dbReference type="KEGG" id="hdf:AArcSl_1030"/>
<dbReference type="SUPFAM" id="SSF54849">
    <property type="entry name" value="GroEL-intermediate domain like"/>
    <property type="match status" value="1"/>
</dbReference>
<dbReference type="Gene3D" id="3.30.260.10">
    <property type="entry name" value="TCP-1-like chaperonin intermediate domain"/>
    <property type="match status" value="1"/>
</dbReference>
<organism evidence="6 7">
    <name type="scientific">Halalkaliarchaeum desulfuricum</name>
    <dbReference type="NCBI Taxonomy" id="2055893"/>
    <lineage>
        <taxon>Archaea</taxon>
        <taxon>Methanobacteriati</taxon>
        <taxon>Methanobacteriota</taxon>
        <taxon>Stenosarchaea group</taxon>
        <taxon>Halobacteria</taxon>
        <taxon>Halobacteriales</taxon>
        <taxon>Haloferacaceae</taxon>
        <taxon>Halalkaliarchaeum</taxon>
    </lineage>
</organism>
<dbReference type="SUPFAM" id="SSF48592">
    <property type="entry name" value="GroEL equatorial domain-like"/>
    <property type="match status" value="1"/>
</dbReference>
<dbReference type="InterPro" id="IPR054827">
    <property type="entry name" value="thermosome_alpha"/>
</dbReference>
<dbReference type="SUPFAM" id="SSF52029">
    <property type="entry name" value="GroEL apical domain-like"/>
    <property type="match status" value="1"/>
</dbReference>
<dbReference type="GO" id="GO:0016887">
    <property type="term" value="F:ATP hydrolysis activity"/>
    <property type="evidence" value="ECO:0007669"/>
    <property type="project" value="InterPro"/>
</dbReference>
<dbReference type="PANTHER" id="PTHR11353">
    <property type="entry name" value="CHAPERONIN"/>
    <property type="match status" value="1"/>
</dbReference>
<dbReference type="Proteomes" id="UP000263012">
    <property type="component" value="Chromosome"/>
</dbReference>
<dbReference type="GO" id="GO:0051082">
    <property type="term" value="F:unfolded protein binding"/>
    <property type="evidence" value="ECO:0007669"/>
    <property type="project" value="InterPro"/>
</dbReference>
<reference evidence="7" key="1">
    <citation type="submission" date="2017-11" db="EMBL/GenBank/DDBJ databases">
        <title>Phenotypic and genomic properties of facultatively anaerobic sulfur-reducing natronoarchaea from hypersaline soda lakes.</title>
        <authorList>
            <person name="Sorokin D.Y."/>
            <person name="Kublanov I.V."/>
            <person name="Roman P."/>
            <person name="Sinninghe Damste J.S."/>
            <person name="Golyshin P.N."/>
            <person name="Rojo D."/>
            <person name="Ciordia S."/>
            <person name="Mena M.D.C."/>
            <person name="Ferrer M."/>
            <person name="Messina E."/>
            <person name="Smedile F."/>
            <person name="La Spada G."/>
            <person name="La Cono V."/>
            <person name="Yakimov M.M."/>
        </authorList>
    </citation>
    <scope>NUCLEOTIDE SEQUENCE [LARGE SCALE GENOMIC DNA]</scope>
    <source>
        <strain evidence="7">AArc-Sl</strain>
    </source>
</reference>
<sequence>MSALPTILTRSCPCEENFFIEPLEDPFAFMSESEGAQRQRRIAGQPMFVLSEDTERTSGRDAQSANIQAGKAVAESVRTTLGPNGMDKMLVSDSGDVVVTNDGATVLEEMDIEHPAAEMLVDVAESQDEEVGDGTTTAAALAGELLSETEELLENDVHPTTIVEGYLTAREVALETVEELTLEGEVDNEILQQVAETAMTGKGTGGVTPSTLADAVVEAVRHVDGDGDLDRDAIEVVARAGRSSAATEVIEGVIADADYVGRERPAPVSDAAVAILDADLDLAETEVDAEYQIGNVDQLNAAVESEREQYRDMAESVVDADADVLVTTGEVADTTAGILAREGVVVFEDVSSSTARTIARATGAGLLGTVDGLESDDLGAAETVRVESYDDDDLAFFEGGAAADTVTLFLRGGTEGVLDELERAVTDGVDAAVAALNTGGVVPGAAAVEIAVAGAIREAAAGVEGREQLAVEAFADAVDAIPRTLATTAGEDPIDALADLRAANGDGRAGLVSTGGEVEVADPVDHGVLDPAEVKREVFRNATEASTLITRIDDVISAN</sequence>
<dbReference type="NCBIfam" id="NF041082">
    <property type="entry name" value="thermosome_alpha"/>
    <property type="match status" value="1"/>
</dbReference>
<dbReference type="EMBL" id="CP025066">
    <property type="protein sequence ID" value="AUX08668.1"/>
    <property type="molecule type" value="Genomic_DNA"/>
</dbReference>
<dbReference type="PROSITE" id="PS00995">
    <property type="entry name" value="TCP1_3"/>
    <property type="match status" value="1"/>
</dbReference>
<evidence type="ECO:0000256" key="2">
    <source>
        <dbReference type="ARBA" id="ARBA00022741"/>
    </source>
</evidence>
<dbReference type="Gene3D" id="1.10.560.10">
    <property type="entry name" value="GroEL-like equatorial domain"/>
    <property type="match status" value="1"/>
</dbReference>
<evidence type="ECO:0000313" key="7">
    <source>
        <dbReference type="Proteomes" id="UP000263012"/>
    </source>
</evidence>
<dbReference type="InterPro" id="IPR027410">
    <property type="entry name" value="TCP-1-like_intermed_sf"/>
</dbReference>
<dbReference type="InterPro" id="IPR017998">
    <property type="entry name" value="Chaperone_TCP-1"/>
</dbReference>
<dbReference type="PROSITE" id="PS00751">
    <property type="entry name" value="TCP1_2"/>
    <property type="match status" value="1"/>
</dbReference>
<dbReference type="PROSITE" id="PS00750">
    <property type="entry name" value="TCP1_1"/>
    <property type="match status" value="1"/>
</dbReference>
<gene>
    <name evidence="6" type="ORF">AArcSl_1030</name>
</gene>
<name>A0A343THU6_9EURY</name>
<evidence type="ECO:0000256" key="4">
    <source>
        <dbReference type="ARBA" id="ARBA00023186"/>
    </source>
</evidence>
<keyword evidence="7" id="KW-1185">Reference proteome</keyword>
<dbReference type="PRINTS" id="PR00304">
    <property type="entry name" value="TCOMPLEXTCP1"/>
</dbReference>
<dbReference type="GO" id="GO:0005524">
    <property type="term" value="F:ATP binding"/>
    <property type="evidence" value="ECO:0007669"/>
    <property type="project" value="UniProtKB-KW"/>
</dbReference>